<protein>
    <submittedName>
        <fullName evidence="1">Uncharacterized protein</fullName>
    </submittedName>
</protein>
<sequence>MVKIGYFFFFKGSDCDTAKSMVTLLNQAGNGNVVARYSKKKKNLVVEILGYPIATSPVVNRGGRKKKNKSVVFRAAAVAVALPISSEGISNRNRILLNESQAVWQVNKMIKIVYKGSEDEVISKIMDMEQEDDDRAALLAAKSNAFNFHSLSLAPYQI</sequence>
<comment type="caution">
    <text evidence="1">The sequence shown here is derived from an EMBL/GenBank/DDBJ whole genome shotgun (WGS) entry which is preliminary data.</text>
</comment>
<evidence type="ECO:0000313" key="2">
    <source>
        <dbReference type="Proteomes" id="UP001062846"/>
    </source>
</evidence>
<reference evidence="1" key="1">
    <citation type="submission" date="2022-02" db="EMBL/GenBank/DDBJ databases">
        <title>Plant Genome Project.</title>
        <authorList>
            <person name="Zhang R.-G."/>
        </authorList>
    </citation>
    <scope>NUCLEOTIDE SEQUENCE</scope>
    <source>
        <strain evidence="1">AT1</strain>
    </source>
</reference>
<keyword evidence="2" id="KW-1185">Reference proteome</keyword>
<name>A0ACC0NIJ4_RHOML</name>
<evidence type="ECO:0000313" key="1">
    <source>
        <dbReference type="EMBL" id="KAI8552572.1"/>
    </source>
</evidence>
<organism evidence="1 2">
    <name type="scientific">Rhododendron molle</name>
    <name type="common">Chinese azalea</name>
    <name type="synonym">Azalea mollis</name>
    <dbReference type="NCBI Taxonomy" id="49168"/>
    <lineage>
        <taxon>Eukaryota</taxon>
        <taxon>Viridiplantae</taxon>
        <taxon>Streptophyta</taxon>
        <taxon>Embryophyta</taxon>
        <taxon>Tracheophyta</taxon>
        <taxon>Spermatophyta</taxon>
        <taxon>Magnoliopsida</taxon>
        <taxon>eudicotyledons</taxon>
        <taxon>Gunneridae</taxon>
        <taxon>Pentapetalae</taxon>
        <taxon>asterids</taxon>
        <taxon>Ericales</taxon>
        <taxon>Ericaceae</taxon>
        <taxon>Ericoideae</taxon>
        <taxon>Rhodoreae</taxon>
        <taxon>Rhododendron</taxon>
    </lineage>
</organism>
<dbReference type="EMBL" id="CM046393">
    <property type="protein sequence ID" value="KAI8552572.1"/>
    <property type="molecule type" value="Genomic_DNA"/>
</dbReference>
<accession>A0ACC0NIJ4</accession>
<proteinExistence type="predicted"/>
<dbReference type="Proteomes" id="UP001062846">
    <property type="component" value="Chromosome 6"/>
</dbReference>
<gene>
    <name evidence="1" type="ORF">RHMOL_Rhmol06G0277400</name>
</gene>